<sequence>MLLIIGGRRPERVRDAPNRFTVRGDHTGFHPALLARAWPRSGVGSARLRMSRGGTCPDLGGPHLSCDEDEACAITGVRRALDVFTVLLPVRQPRQDQED</sequence>
<name>A0AAU3I4T7_9ACTN</name>
<reference evidence="1" key="1">
    <citation type="submission" date="2022-10" db="EMBL/GenBank/DDBJ databases">
        <title>The complete genomes of actinobacterial strains from the NBC collection.</title>
        <authorList>
            <person name="Joergensen T.S."/>
            <person name="Alvarez Arevalo M."/>
            <person name="Sterndorff E.B."/>
            <person name="Faurdal D."/>
            <person name="Vuksanovic O."/>
            <person name="Mourched A.-S."/>
            <person name="Charusanti P."/>
            <person name="Shaw S."/>
            <person name="Blin K."/>
            <person name="Weber T."/>
        </authorList>
    </citation>
    <scope>NUCLEOTIDE SEQUENCE</scope>
    <source>
        <strain evidence="1">NBC_01393</strain>
    </source>
</reference>
<gene>
    <name evidence="1" type="ORF">OG699_35895</name>
</gene>
<dbReference type="EMBL" id="CP109546">
    <property type="protein sequence ID" value="WTZ12876.1"/>
    <property type="molecule type" value="Genomic_DNA"/>
</dbReference>
<dbReference type="AlphaFoldDB" id="A0AAU3I4T7"/>
<evidence type="ECO:0000313" key="1">
    <source>
        <dbReference type="EMBL" id="WTZ12876.1"/>
    </source>
</evidence>
<protein>
    <submittedName>
        <fullName evidence="1">Uncharacterized protein</fullName>
    </submittedName>
</protein>
<accession>A0AAU3I4T7</accession>
<organism evidence="1">
    <name type="scientific">Streptomyces sp. NBC_01393</name>
    <dbReference type="NCBI Taxonomy" id="2903851"/>
    <lineage>
        <taxon>Bacteria</taxon>
        <taxon>Bacillati</taxon>
        <taxon>Actinomycetota</taxon>
        <taxon>Actinomycetes</taxon>
        <taxon>Kitasatosporales</taxon>
        <taxon>Streptomycetaceae</taxon>
        <taxon>Streptomyces</taxon>
    </lineage>
</organism>
<proteinExistence type="predicted"/>